<keyword evidence="4" id="KW-0297">G-protein coupled receptor</keyword>
<comment type="subcellular location">
    <subcellularLocation>
        <location evidence="1">Membrane</location>
        <topology evidence="1">Multi-pass membrane protein</topology>
    </subcellularLocation>
</comment>
<feature type="transmembrane region" description="Helical" evidence="9">
    <location>
        <begin position="157"/>
        <end position="178"/>
    </location>
</feature>
<keyword evidence="6" id="KW-0807">Transducer</keyword>
<proteinExistence type="predicted"/>
<keyword evidence="3 9" id="KW-1133">Transmembrane helix</keyword>
<dbReference type="InterPro" id="IPR027483">
    <property type="entry name" value="PInositol-4-P-4/5-kinase_C_sf"/>
</dbReference>
<dbReference type="CDD" id="cd00139">
    <property type="entry name" value="PIPKc"/>
    <property type="match status" value="1"/>
</dbReference>
<feature type="transmembrane region" description="Helical" evidence="9">
    <location>
        <begin position="119"/>
        <end position="137"/>
    </location>
</feature>
<keyword evidence="7" id="KW-0418">Kinase</keyword>
<dbReference type="OMA" id="WSGMISL"/>
<keyword evidence="5 9" id="KW-0472">Membrane</keyword>
<name>D3AWU0_HETP5</name>
<dbReference type="GO" id="GO:0005886">
    <property type="term" value="C:plasma membrane"/>
    <property type="evidence" value="ECO:0007669"/>
    <property type="project" value="TreeGrafter"/>
</dbReference>
<organism evidence="11 12">
    <name type="scientific">Heterostelium pallidum (strain ATCC 26659 / Pp 5 / PN500)</name>
    <name type="common">Cellular slime mold</name>
    <name type="synonym">Polysphondylium pallidum</name>
    <dbReference type="NCBI Taxonomy" id="670386"/>
    <lineage>
        <taxon>Eukaryota</taxon>
        <taxon>Amoebozoa</taxon>
        <taxon>Evosea</taxon>
        <taxon>Eumycetozoa</taxon>
        <taxon>Dictyostelia</taxon>
        <taxon>Acytosteliales</taxon>
        <taxon>Acytosteliaceae</taxon>
        <taxon>Heterostelium</taxon>
    </lineage>
</organism>
<keyword evidence="7" id="KW-0547">Nucleotide-binding</keyword>
<dbReference type="STRING" id="670386.D3AWU0"/>
<comment type="caution">
    <text evidence="11">The sequence shown here is derived from an EMBL/GenBank/DDBJ whole genome shotgun (WGS) entry which is preliminary data.</text>
</comment>
<dbReference type="InParanoid" id="D3AWU0"/>
<evidence type="ECO:0000256" key="8">
    <source>
        <dbReference type="SAM" id="MobiDB-lite"/>
    </source>
</evidence>
<dbReference type="InterPro" id="IPR002498">
    <property type="entry name" value="PInositol-4-P-4/5-kinase_core"/>
</dbReference>
<dbReference type="GeneID" id="31356101"/>
<gene>
    <name evidence="11" type="primary">rpkA</name>
    <name evidence="11" type="ORF">PPL_00568</name>
</gene>
<dbReference type="GO" id="GO:0046854">
    <property type="term" value="P:phosphatidylinositol phosphate biosynthetic process"/>
    <property type="evidence" value="ECO:0007669"/>
    <property type="project" value="TreeGrafter"/>
</dbReference>
<evidence type="ECO:0000259" key="10">
    <source>
        <dbReference type="PROSITE" id="PS51455"/>
    </source>
</evidence>
<evidence type="ECO:0000256" key="4">
    <source>
        <dbReference type="ARBA" id="ARBA00023040"/>
    </source>
</evidence>
<dbReference type="GO" id="GO:0004930">
    <property type="term" value="F:G protein-coupled receptor activity"/>
    <property type="evidence" value="ECO:0007669"/>
    <property type="project" value="UniProtKB-KW"/>
</dbReference>
<keyword evidence="7" id="KW-0808">Transferase</keyword>
<evidence type="ECO:0000313" key="11">
    <source>
        <dbReference type="EMBL" id="EFA86763.1"/>
    </source>
</evidence>
<evidence type="ECO:0000256" key="3">
    <source>
        <dbReference type="ARBA" id="ARBA00022989"/>
    </source>
</evidence>
<evidence type="ECO:0000256" key="6">
    <source>
        <dbReference type="ARBA" id="ARBA00023224"/>
    </source>
</evidence>
<dbReference type="RefSeq" id="XP_020438867.1">
    <property type="nucleotide sequence ID" value="XM_020571593.1"/>
</dbReference>
<dbReference type="GO" id="GO:0005524">
    <property type="term" value="F:ATP binding"/>
    <property type="evidence" value="ECO:0007669"/>
    <property type="project" value="UniProtKB-UniRule"/>
</dbReference>
<sequence length="671" mass="77287">MTLLYRISGSFALMSFLGALFVIVTFGLYKDLKRHPTQMIFYLSVCDLVFSFNRDSIAKSGDGTCWLKNRSLIRLTFFIPLLTYIALSVGSLITTFIYSRGTYHSYDKGRMGMLIRMSCYTFIFIICWLGPLIHRVYQWIEQGTKNNNNEELDNSWFMYFDAIGVSIQGFFNAMIWLTNPQFFNALIKNLQKLLPSSDILSDETIPLFTTLADQSQDPIQLAKILRQNIITCCLKGIQLSVRDNNNADDIILDENKPSTQQTVYNETDLFNQELSSTPHSNVLKKHKFKDYSPAIFAKIRQLQGISNEQFLESFNCHKFFDKLSNQKFSEGKSGSFMCFTPDTQYLIKTITADESRLLRKLIIHFYKYFQTNNQSFLTKFYGSYKVVMPNGHFVYLAIMSNVFSSSSVKMTERYDIKGSSINRGGKYDYNRYNTLGLDLDFINVRKTLSLSAIDRETLIKQMANDSEFLKSLNIMDYSLLIGIKPKHQTSPSTTSSTINNLYQTVSPSLIPKHIRFELDQQQNQQNSPLSLSLPTILTKHESNANNPDDNQMNNNNNEYIDIDDNHNELINNSNSNSSNNNNGIIDVLQLYDFEKKSERFFKVYFMMKNRHEISSAPPEFYQERFMKRITQIATDGGHLGKNGSKYTIALLSIYEFGNRGVGIILYIFNNN</sequence>
<reference evidence="11 12" key="1">
    <citation type="journal article" date="2011" name="Genome Res.">
        <title>Phylogeny-wide analysis of social amoeba genomes highlights ancient origins for complex intercellular communication.</title>
        <authorList>
            <person name="Heidel A.J."/>
            <person name="Lawal H.M."/>
            <person name="Felder M."/>
            <person name="Schilde C."/>
            <person name="Helps N.R."/>
            <person name="Tunggal B."/>
            <person name="Rivero F."/>
            <person name="John U."/>
            <person name="Schleicher M."/>
            <person name="Eichinger L."/>
            <person name="Platzer M."/>
            <person name="Noegel A.A."/>
            <person name="Schaap P."/>
            <person name="Gloeckner G."/>
        </authorList>
    </citation>
    <scope>NUCLEOTIDE SEQUENCE [LARGE SCALE GENOMIC DNA]</scope>
    <source>
        <strain evidence="12">ATCC 26659 / Pp 5 / PN500</strain>
    </source>
</reference>
<feature type="transmembrane region" description="Helical" evidence="9">
    <location>
        <begin position="77"/>
        <end position="98"/>
    </location>
</feature>
<evidence type="ECO:0000256" key="2">
    <source>
        <dbReference type="ARBA" id="ARBA00022692"/>
    </source>
</evidence>
<dbReference type="Pfam" id="PF01504">
    <property type="entry name" value="PIP5K"/>
    <property type="match status" value="1"/>
</dbReference>
<dbReference type="Gene3D" id="1.20.1070.10">
    <property type="entry name" value="Rhodopsin 7-helix transmembrane proteins"/>
    <property type="match status" value="2"/>
</dbReference>
<dbReference type="InterPro" id="IPR022343">
    <property type="entry name" value="GCR1-cAMP_receptor"/>
</dbReference>
<keyword evidence="2 9" id="KW-0812">Transmembrane</keyword>
<protein>
    <submittedName>
        <fullName evidence="11">G-protein-coupled receptor family protein</fullName>
    </submittedName>
</protein>
<feature type="domain" description="PIPK" evidence="10">
    <location>
        <begin position="222"/>
        <end position="633"/>
    </location>
</feature>
<dbReference type="EMBL" id="ADBJ01000002">
    <property type="protein sequence ID" value="EFA86763.1"/>
    <property type="molecule type" value="Genomic_DNA"/>
</dbReference>
<dbReference type="Gene3D" id="3.30.810.10">
    <property type="entry name" value="2-Layer Sandwich"/>
    <property type="match status" value="1"/>
</dbReference>
<feature type="compositionally biased region" description="Low complexity" evidence="8">
    <location>
        <begin position="543"/>
        <end position="559"/>
    </location>
</feature>
<dbReference type="Gene3D" id="3.30.800.10">
    <property type="entry name" value="Phosphatidylinositol Phosphate Kinase II Beta"/>
    <property type="match status" value="1"/>
</dbReference>
<dbReference type="GO" id="GO:0016308">
    <property type="term" value="F:1-phosphatidylinositol-4-phosphate 5-kinase activity"/>
    <property type="evidence" value="ECO:0007669"/>
    <property type="project" value="TreeGrafter"/>
</dbReference>
<dbReference type="PANTHER" id="PTHR23086:SF124">
    <property type="entry name" value="G-PROTEIN-COUPLED RECEPTOR FAMILY PROTEIN"/>
    <property type="match status" value="1"/>
</dbReference>
<evidence type="ECO:0000313" key="12">
    <source>
        <dbReference type="Proteomes" id="UP000001396"/>
    </source>
</evidence>
<accession>D3AWU0</accession>
<dbReference type="InterPro" id="IPR023610">
    <property type="entry name" value="PInositol-4/5-P-5/4-kinase"/>
</dbReference>
<dbReference type="PROSITE" id="PS51455">
    <property type="entry name" value="PIPK"/>
    <property type="match status" value="1"/>
</dbReference>
<keyword evidence="7" id="KW-0067">ATP-binding</keyword>
<dbReference type="Proteomes" id="UP000001396">
    <property type="component" value="Unassembled WGS sequence"/>
</dbReference>
<feature type="region of interest" description="Disordered" evidence="8">
    <location>
        <begin position="539"/>
        <end position="578"/>
    </location>
</feature>
<evidence type="ECO:0000256" key="7">
    <source>
        <dbReference type="PROSITE-ProRule" id="PRU00781"/>
    </source>
</evidence>
<evidence type="ECO:0000256" key="1">
    <source>
        <dbReference type="ARBA" id="ARBA00004141"/>
    </source>
</evidence>
<feature type="transmembrane region" description="Helical" evidence="9">
    <location>
        <begin position="6"/>
        <end position="28"/>
    </location>
</feature>
<dbReference type="InterPro" id="IPR027484">
    <property type="entry name" value="PInositol-4-P-5-kinase_N"/>
</dbReference>
<evidence type="ECO:0000256" key="5">
    <source>
        <dbReference type="ARBA" id="ARBA00023136"/>
    </source>
</evidence>
<keyword evidence="12" id="KW-1185">Reference proteome</keyword>
<dbReference type="PRINTS" id="PR02001">
    <property type="entry name" value="GCR1CAMPR"/>
</dbReference>
<dbReference type="SMART" id="SM00330">
    <property type="entry name" value="PIPKc"/>
    <property type="match status" value="1"/>
</dbReference>
<dbReference type="PANTHER" id="PTHR23086">
    <property type="entry name" value="PHOSPHATIDYLINOSITOL-4-PHOSPHATE 5-KINASE"/>
    <property type="match status" value="1"/>
</dbReference>
<keyword evidence="11" id="KW-0675">Receptor</keyword>
<evidence type="ECO:0000256" key="9">
    <source>
        <dbReference type="SAM" id="Phobius"/>
    </source>
</evidence>
<dbReference type="AlphaFoldDB" id="D3AWU0"/>
<dbReference type="SUPFAM" id="SSF56104">
    <property type="entry name" value="SAICAR synthase-like"/>
    <property type="match status" value="1"/>
</dbReference>